<evidence type="ECO:0000259" key="3">
    <source>
        <dbReference type="PROSITE" id="PS50089"/>
    </source>
</evidence>
<dbReference type="SMART" id="SM00184">
    <property type="entry name" value="RING"/>
    <property type="match status" value="1"/>
</dbReference>
<dbReference type="GO" id="GO:0006511">
    <property type="term" value="P:ubiquitin-dependent protein catabolic process"/>
    <property type="evidence" value="ECO:0007669"/>
    <property type="project" value="TreeGrafter"/>
</dbReference>
<accession>A0A0L9UR49</accession>
<keyword evidence="2" id="KW-0472">Membrane</keyword>
<evidence type="ECO:0000313" key="4">
    <source>
        <dbReference type="EMBL" id="KOM45238.1"/>
    </source>
</evidence>
<dbReference type="CDD" id="cd16454">
    <property type="entry name" value="RING-H2_PA-TM-RING"/>
    <property type="match status" value="1"/>
</dbReference>
<dbReference type="Pfam" id="PF13639">
    <property type="entry name" value="zf-RING_2"/>
    <property type="match status" value="1"/>
</dbReference>
<organism evidence="4 5">
    <name type="scientific">Phaseolus angularis</name>
    <name type="common">Azuki bean</name>
    <name type="synonym">Vigna angularis</name>
    <dbReference type="NCBI Taxonomy" id="3914"/>
    <lineage>
        <taxon>Eukaryota</taxon>
        <taxon>Viridiplantae</taxon>
        <taxon>Streptophyta</taxon>
        <taxon>Embryophyta</taxon>
        <taxon>Tracheophyta</taxon>
        <taxon>Spermatophyta</taxon>
        <taxon>Magnoliopsida</taxon>
        <taxon>eudicotyledons</taxon>
        <taxon>Gunneridae</taxon>
        <taxon>Pentapetalae</taxon>
        <taxon>rosids</taxon>
        <taxon>fabids</taxon>
        <taxon>Fabales</taxon>
        <taxon>Fabaceae</taxon>
        <taxon>Papilionoideae</taxon>
        <taxon>50 kb inversion clade</taxon>
        <taxon>NPAAA clade</taxon>
        <taxon>indigoferoid/millettioid clade</taxon>
        <taxon>Phaseoleae</taxon>
        <taxon>Vigna</taxon>
    </lineage>
</organism>
<dbReference type="InterPro" id="IPR001841">
    <property type="entry name" value="Znf_RING"/>
</dbReference>
<dbReference type="SUPFAM" id="SSF57850">
    <property type="entry name" value="RING/U-box"/>
    <property type="match status" value="1"/>
</dbReference>
<name>A0A0L9UR49_PHAAN</name>
<evidence type="ECO:0000256" key="1">
    <source>
        <dbReference type="PROSITE-ProRule" id="PRU00175"/>
    </source>
</evidence>
<keyword evidence="2" id="KW-0812">Transmembrane</keyword>
<evidence type="ECO:0000313" key="5">
    <source>
        <dbReference type="Proteomes" id="UP000053144"/>
    </source>
</evidence>
<protein>
    <recommendedName>
        <fullName evidence="3">RING-type domain-containing protein</fullName>
    </recommendedName>
</protein>
<dbReference type="AlphaFoldDB" id="A0A0L9UR49"/>
<dbReference type="GO" id="GO:0008270">
    <property type="term" value="F:zinc ion binding"/>
    <property type="evidence" value="ECO:0007669"/>
    <property type="project" value="UniProtKB-KW"/>
</dbReference>
<gene>
    <name evidence="4" type="ORF">LR48_Vigan06g054400</name>
</gene>
<reference evidence="5" key="1">
    <citation type="journal article" date="2015" name="Proc. Natl. Acad. Sci. U.S.A.">
        <title>Genome sequencing of adzuki bean (Vigna angularis) provides insight into high starch and low fat accumulation and domestication.</title>
        <authorList>
            <person name="Yang K."/>
            <person name="Tian Z."/>
            <person name="Chen C."/>
            <person name="Luo L."/>
            <person name="Zhao B."/>
            <person name="Wang Z."/>
            <person name="Yu L."/>
            <person name="Li Y."/>
            <person name="Sun Y."/>
            <person name="Li W."/>
            <person name="Chen Y."/>
            <person name="Li Y."/>
            <person name="Zhang Y."/>
            <person name="Ai D."/>
            <person name="Zhao J."/>
            <person name="Shang C."/>
            <person name="Ma Y."/>
            <person name="Wu B."/>
            <person name="Wang M."/>
            <person name="Gao L."/>
            <person name="Sun D."/>
            <person name="Zhang P."/>
            <person name="Guo F."/>
            <person name="Wang W."/>
            <person name="Li Y."/>
            <person name="Wang J."/>
            <person name="Varshney R.K."/>
            <person name="Wang J."/>
            <person name="Ling H.Q."/>
            <person name="Wan P."/>
        </authorList>
    </citation>
    <scope>NUCLEOTIDE SEQUENCE</scope>
    <source>
        <strain evidence="5">cv. Jingnong 6</strain>
    </source>
</reference>
<dbReference type="EMBL" id="CM003376">
    <property type="protein sequence ID" value="KOM45238.1"/>
    <property type="molecule type" value="Genomic_DNA"/>
</dbReference>
<dbReference type="InterPro" id="IPR013083">
    <property type="entry name" value="Znf_RING/FYVE/PHD"/>
</dbReference>
<feature type="transmembrane region" description="Helical" evidence="2">
    <location>
        <begin position="136"/>
        <end position="159"/>
    </location>
</feature>
<feature type="domain" description="RING-type" evidence="3">
    <location>
        <begin position="297"/>
        <end position="338"/>
    </location>
</feature>
<evidence type="ECO:0000256" key="2">
    <source>
        <dbReference type="SAM" id="Phobius"/>
    </source>
</evidence>
<keyword evidence="1" id="KW-0479">Metal-binding</keyword>
<dbReference type="PANTHER" id="PTHR22765">
    <property type="entry name" value="RING FINGER AND PROTEASE ASSOCIATED DOMAIN-CONTAINING"/>
    <property type="match status" value="1"/>
</dbReference>
<dbReference type="GO" id="GO:0061630">
    <property type="term" value="F:ubiquitin protein ligase activity"/>
    <property type="evidence" value="ECO:0007669"/>
    <property type="project" value="TreeGrafter"/>
</dbReference>
<dbReference type="Gene3D" id="3.30.40.10">
    <property type="entry name" value="Zinc/RING finger domain, C3HC4 (zinc finger)"/>
    <property type="match status" value="1"/>
</dbReference>
<sequence>MSAPAQPHDVVTSTVKKNDNGYFYLSALVLQPRHIQARSTTNREGLLEELVDRSTAKKDDRPSEKCYRNILAPTVGPSDIPMKPRETRRVLGLDIVTSDQHQEISLYDEHLSNSTNETRVRGPFYGMRMFGMNQSLYSITIMGTGLTTLMPAAIFRFSMRVFSQLVPLQLQGPPFTLIPSQTLFQEGPDFLRTLFSPLLSLSSPLSPPSSLRLFDTDIIETLVNMGADEIRRIFHIDDHAATSSESQPPEIPLWIVINVTENSLHATTQYLLRMVPAVEKLVDTLLKKYTMLQTECCCICLDEFDLNVECYTLPCRHFFHQNCITRWLQTHQTCPMCRQPLRTLKD</sequence>
<keyword evidence="1" id="KW-0863">Zinc-finger</keyword>
<dbReference type="Gramene" id="KOM45238">
    <property type="protein sequence ID" value="KOM45238"/>
    <property type="gene ID" value="LR48_Vigan06g054400"/>
</dbReference>
<dbReference type="PROSITE" id="PS50089">
    <property type="entry name" value="ZF_RING_2"/>
    <property type="match status" value="1"/>
</dbReference>
<keyword evidence="1" id="KW-0862">Zinc</keyword>
<proteinExistence type="predicted"/>
<dbReference type="InterPro" id="IPR051826">
    <property type="entry name" value="E3_ubiquitin-ligase_domain"/>
</dbReference>
<keyword evidence="2" id="KW-1133">Transmembrane helix</keyword>
<dbReference type="Proteomes" id="UP000053144">
    <property type="component" value="Chromosome 6"/>
</dbReference>
<dbReference type="PANTHER" id="PTHR22765:SF434">
    <property type="entry name" value="GB|AAD18119.1-RELATED"/>
    <property type="match status" value="1"/>
</dbReference>